<organism evidence="1 2">
    <name type="scientific">Amniculicola lignicola CBS 123094</name>
    <dbReference type="NCBI Taxonomy" id="1392246"/>
    <lineage>
        <taxon>Eukaryota</taxon>
        <taxon>Fungi</taxon>
        <taxon>Dikarya</taxon>
        <taxon>Ascomycota</taxon>
        <taxon>Pezizomycotina</taxon>
        <taxon>Dothideomycetes</taxon>
        <taxon>Pleosporomycetidae</taxon>
        <taxon>Pleosporales</taxon>
        <taxon>Amniculicolaceae</taxon>
        <taxon>Amniculicola</taxon>
    </lineage>
</organism>
<reference evidence="1" key="1">
    <citation type="journal article" date="2020" name="Stud. Mycol.">
        <title>101 Dothideomycetes genomes: a test case for predicting lifestyles and emergence of pathogens.</title>
        <authorList>
            <person name="Haridas S."/>
            <person name="Albert R."/>
            <person name="Binder M."/>
            <person name="Bloem J."/>
            <person name="Labutti K."/>
            <person name="Salamov A."/>
            <person name="Andreopoulos B."/>
            <person name="Baker S."/>
            <person name="Barry K."/>
            <person name="Bills G."/>
            <person name="Bluhm B."/>
            <person name="Cannon C."/>
            <person name="Castanera R."/>
            <person name="Culley D."/>
            <person name="Daum C."/>
            <person name="Ezra D."/>
            <person name="Gonzalez J."/>
            <person name="Henrissat B."/>
            <person name="Kuo A."/>
            <person name="Liang C."/>
            <person name="Lipzen A."/>
            <person name="Lutzoni F."/>
            <person name="Magnuson J."/>
            <person name="Mondo S."/>
            <person name="Nolan M."/>
            <person name="Ohm R."/>
            <person name="Pangilinan J."/>
            <person name="Park H.-J."/>
            <person name="Ramirez L."/>
            <person name="Alfaro M."/>
            <person name="Sun H."/>
            <person name="Tritt A."/>
            <person name="Yoshinaga Y."/>
            <person name="Zwiers L.-H."/>
            <person name="Turgeon B."/>
            <person name="Goodwin S."/>
            <person name="Spatafora J."/>
            <person name="Crous P."/>
            <person name="Grigoriev I."/>
        </authorList>
    </citation>
    <scope>NUCLEOTIDE SEQUENCE</scope>
    <source>
        <strain evidence="1">CBS 123094</strain>
    </source>
</reference>
<proteinExistence type="predicted"/>
<evidence type="ECO:0000313" key="2">
    <source>
        <dbReference type="Proteomes" id="UP000799779"/>
    </source>
</evidence>
<accession>A0A6A5X0T8</accession>
<name>A0A6A5X0T8_9PLEO</name>
<dbReference type="EMBL" id="ML977558">
    <property type="protein sequence ID" value="KAF2007024.1"/>
    <property type="molecule type" value="Genomic_DNA"/>
</dbReference>
<sequence>MTADPSNSLCLWPSEARRTRRSAQSDNEGGRPVGCLQFCLACRIRYITAFRHSPVCGTDEITALVVSAGPSIGPQLNVWRKRGQRSRLKYGRLPLDVGGRGQVPHVSRTTCTMFSRGSAPMCDAAGCRGDVQRLGAGLLDAPPGNTTNDNEKGTALKVEVRPCPFAPDRCESLNNIHSTHRPGRLVRP</sequence>
<gene>
    <name evidence="1" type="ORF">P154DRAFT_180951</name>
</gene>
<dbReference type="AlphaFoldDB" id="A0A6A5X0T8"/>
<keyword evidence="2" id="KW-1185">Reference proteome</keyword>
<protein>
    <submittedName>
        <fullName evidence="1">Uncharacterized protein</fullName>
    </submittedName>
</protein>
<evidence type="ECO:0000313" key="1">
    <source>
        <dbReference type="EMBL" id="KAF2007024.1"/>
    </source>
</evidence>
<dbReference type="Proteomes" id="UP000799779">
    <property type="component" value="Unassembled WGS sequence"/>
</dbReference>